<accession>A0A9P5MNS8</accession>
<sequence length="271" mass="30646">MSPVKAPVCTADYPRTRMDTSHATLIQAEFLHPDAFDSGTFLEEGDTTMRKRAESVSQYKLPTYQAAAVVSTVLAGVESQLLVFFKSSPDFTQQPVPVTLQYLLVLTYISLIFSVSTTISSLVLTRNFGNVPMIVGRLQEKIRGMSMLTFEVSPLRTRYIAPLRWWWLEVHWIFTLVISVLCLPTQILLYIWDQERDSIRVAISVVGVFAMLPLLHFFPIFWRGMGAQGKCDSPRSPRDSRWGGPNSDVLHAPLSRPPPIYTAHPSFQMSY</sequence>
<feature type="transmembrane region" description="Helical" evidence="1">
    <location>
        <begin position="102"/>
        <end position="124"/>
    </location>
</feature>
<protein>
    <submittedName>
        <fullName evidence="2">Uncharacterized protein</fullName>
    </submittedName>
</protein>
<evidence type="ECO:0000256" key="1">
    <source>
        <dbReference type="SAM" id="Phobius"/>
    </source>
</evidence>
<dbReference type="AlphaFoldDB" id="A0A9P5MNS8"/>
<keyword evidence="1" id="KW-0812">Transmembrane</keyword>
<reference evidence="2" key="2">
    <citation type="journal article" date="2020" name="Nat. Commun.">
        <title>Large-scale genome sequencing of mycorrhizal fungi provides insights into the early evolution of symbiotic traits.</title>
        <authorList>
            <person name="Miyauchi S."/>
            <person name="Kiss E."/>
            <person name="Kuo A."/>
            <person name="Drula E."/>
            <person name="Kohler A."/>
            <person name="Sanchez-Garcia M."/>
            <person name="Morin E."/>
            <person name="Andreopoulos B."/>
            <person name="Barry K.W."/>
            <person name="Bonito G."/>
            <person name="Buee M."/>
            <person name="Carver A."/>
            <person name="Chen C."/>
            <person name="Cichocki N."/>
            <person name="Clum A."/>
            <person name="Culley D."/>
            <person name="Crous P.W."/>
            <person name="Fauchery L."/>
            <person name="Girlanda M."/>
            <person name="Hayes R.D."/>
            <person name="Keri Z."/>
            <person name="LaButti K."/>
            <person name="Lipzen A."/>
            <person name="Lombard V."/>
            <person name="Magnuson J."/>
            <person name="Maillard F."/>
            <person name="Murat C."/>
            <person name="Nolan M."/>
            <person name="Ohm R.A."/>
            <person name="Pangilinan J."/>
            <person name="Pereira M.F."/>
            <person name="Perotto S."/>
            <person name="Peter M."/>
            <person name="Pfister S."/>
            <person name="Riley R."/>
            <person name="Sitrit Y."/>
            <person name="Stielow J.B."/>
            <person name="Szollosi G."/>
            <person name="Zifcakova L."/>
            <person name="Stursova M."/>
            <person name="Spatafora J.W."/>
            <person name="Tedersoo L."/>
            <person name="Vaario L.M."/>
            <person name="Yamada A."/>
            <person name="Yan M."/>
            <person name="Wang P."/>
            <person name="Xu J."/>
            <person name="Bruns T."/>
            <person name="Baldrian P."/>
            <person name="Vilgalys R."/>
            <person name="Dunand C."/>
            <person name="Henrissat B."/>
            <person name="Grigoriev I.V."/>
            <person name="Hibbett D."/>
            <person name="Nagy L.G."/>
            <person name="Martin F.M."/>
        </authorList>
    </citation>
    <scope>NUCLEOTIDE SEQUENCE</scope>
    <source>
        <strain evidence="2">Prilba</strain>
    </source>
</reference>
<keyword evidence="1" id="KW-0472">Membrane</keyword>
<dbReference type="OrthoDB" id="3225366at2759"/>
<evidence type="ECO:0000313" key="3">
    <source>
        <dbReference type="Proteomes" id="UP000759537"/>
    </source>
</evidence>
<feature type="transmembrane region" description="Helical" evidence="1">
    <location>
        <begin position="198"/>
        <end position="222"/>
    </location>
</feature>
<name>A0A9P5MNS8_9AGAM</name>
<organism evidence="2 3">
    <name type="scientific">Russula ochroleuca</name>
    <dbReference type="NCBI Taxonomy" id="152965"/>
    <lineage>
        <taxon>Eukaryota</taxon>
        <taxon>Fungi</taxon>
        <taxon>Dikarya</taxon>
        <taxon>Basidiomycota</taxon>
        <taxon>Agaricomycotina</taxon>
        <taxon>Agaricomycetes</taxon>
        <taxon>Russulales</taxon>
        <taxon>Russulaceae</taxon>
        <taxon>Russula</taxon>
    </lineage>
</organism>
<keyword evidence="1" id="KW-1133">Transmembrane helix</keyword>
<gene>
    <name evidence="2" type="ORF">DFH94DRAFT_348563</name>
</gene>
<dbReference type="Proteomes" id="UP000759537">
    <property type="component" value="Unassembled WGS sequence"/>
</dbReference>
<reference evidence="2" key="1">
    <citation type="submission" date="2019-10" db="EMBL/GenBank/DDBJ databases">
        <authorList>
            <consortium name="DOE Joint Genome Institute"/>
            <person name="Kuo A."/>
            <person name="Miyauchi S."/>
            <person name="Kiss E."/>
            <person name="Drula E."/>
            <person name="Kohler A."/>
            <person name="Sanchez-Garcia M."/>
            <person name="Andreopoulos B."/>
            <person name="Barry K.W."/>
            <person name="Bonito G."/>
            <person name="Buee M."/>
            <person name="Carver A."/>
            <person name="Chen C."/>
            <person name="Cichocki N."/>
            <person name="Clum A."/>
            <person name="Culley D."/>
            <person name="Crous P.W."/>
            <person name="Fauchery L."/>
            <person name="Girlanda M."/>
            <person name="Hayes R."/>
            <person name="Keri Z."/>
            <person name="LaButti K."/>
            <person name="Lipzen A."/>
            <person name="Lombard V."/>
            <person name="Magnuson J."/>
            <person name="Maillard F."/>
            <person name="Morin E."/>
            <person name="Murat C."/>
            <person name="Nolan M."/>
            <person name="Ohm R."/>
            <person name="Pangilinan J."/>
            <person name="Pereira M."/>
            <person name="Perotto S."/>
            <person name="Peter M."/>
            <person name="Riley R."/>
            <person name="Sitrit Y."/>
            <person name="Stielow B."/>
            <person name="Szollosi G."/>
            <person name="Zifcakova L."/>
            <person name="Stursova M."/>
            <person name="Spatafora J.W."/>
            <person name="Tedersoo L."/>
            <person name="Vaario L.-M."/>
            <person name="Yamada A."/>
            <person name="Yan M."/>
            <person name="Wang P."/>
            <person name="Xu J."/>
            <person name="Bruns T."/>
            <person name="Baldrian P."/>
            <person name="Vilgalys R."/>
            <person name="Henrissat B."/>
            <person name="Grigoriev I.V."/>
            <person name="Hibbett D."/>
            <person name="Nagy L.G."/>
            <person name="Martin F.M."/>
        </authorList>
    </citation>
    <scope>NUCLEOTIDE SEQUENCE</scope>
    <source>
        <strain evidence="2">Prilba</strain>
    </source>
</reference>
<comment type="caution">
    <text evidence="2">The sequence shown here is derived from an EMBL/GenBank/DDBJ whole genome shotgun (WGS) entry which is preliminary data.</text>
</comment>
<evidence type="ECO:0000313" key="2">
    <source>
        <dbReference type="EMBL" id="KAF8466082.1"/>
    </source>
</evidence>
<proteinExistence type="predicted"/>
<dbReference type="EMBL" id="WHVB01000043">
    <property type="protein sequence ID" value="KAF8466082.1"/>
    <property type="molecule type" value="Genomic_DNA"/>
</dbReference>
<keyword evidence="3" id="KW-1185">Reference proteome</keyword>
<feature type="transmembrane region" description="Helical" evidence="1">
    <location>
        <begin position="165"/>
        <end position="192"/>
    </location>
</feature>